<dbReference type="AlphaFoldDB" id="A0A9N8M6Z9"/>
<gene>
    <name evidence="3" type="ORF">JKILLFL_G6674</name>
</gene>
<dbReference type="PANTHER" id="PTHR37487:SF3">
    <property type="entry name" value="CLEAVAGE_POLYADENYLATION SPECIFICITY FACTOR A SUBUNIT N-TERMINAL DOMAIN-CONTAINING PROTEIN"/>
    <property type="match status" value="1"/>
</dbReference>
<keyword evidence="2" id="KW-0472">Membrane</keyword>
<keyword evidence="2" id="KW-1133">Transmembrane helix</keyword>
<feature type="compositionally biased region" description="Low complexity" evidence="1">
    <location>
        <begin position="374"/>
        <end position="386"/>
    </location>
</feature>
<dbReference type="PANTHER" id="PTHR37487">
    <property type="entry name" value="CHROMOSOME 1, WHOLE GENOME SHOTGUN SEQUENCE"/>
    <property type="match status" value="1"/>
</dbReference>
<name>A0A9N8M6Z9_9BASI</name>
<evidence type="ECO:0000313" key="4">
    <source>
        <dbReference type="Proteomes" id="UP000836404"/>
    </source>
</evidence>
<feature type="compositionally biased region" description="Gly residues" evidence="1">
    <location>
        <begin position="314"/>
        <end position="323"/>
    </location>
</feature>
<keyword evidence="2" id="KW-0812">Transmembrane</keyword>
<evidence type="ECO:0000256" key="2">
    <source>
        <dbReference type="SAM" id="Phobius"/>
    </source>
</evidence>
<reference evidence="3 4" key="1">
    <citation type="submission" date="2020-10" db="EMBL/GenBank/DDBJ databases">
        <authorList>
            <person name="Sedaghatjoo S."/>
        </authorList>
    </citation>
    <scope>NUCLEOTIDE SEQUENCE [LARGE SCALE GENOMIC DNA]</scope>
    <source>
        <strain evidence="3 4">LLFL</strain>
    </source>
</reference>
<accession>A0A9N8M6Z9</accession>
<organism evidence="3 4">
    <name type="scientific">Tilletia laevis</name>
    <dbReference type="NCBI Taxonomy" id="157183"/>
    <lineage>
        <taxon>Eukaryota</taxon>
        <taxon>Fungi</taxon>
        <taxon>Dikarya</taxon>
        <taxon>Basidiomycota</taxon>
        <taxon>Ustilaginomycotina</taxon>
        <taxon>Exobasidiomycetes</taxon>
        <taxon>Tilletiales</taxon>
        <taxon>Tilletiaceae</taxon>
        <taxon>Tilletia</taxon>
    </lineage>
</organism>
<comment type="caution">
    <text evidence="3">The sequence shown here is derived from an EMBL/GenBank/DDBJ whole genome shotgun (WGS) entry which is preliminary data.</text>
</comment>
<proteinExistence type="predicted"/>
<keyword evidence="4" id="KW-1185">Reference proteome</keyword>
<feature type="transmembrane region" description="Helical" evidence="2">
    <location>
        <begin position="336"/>
        <end position="359"/>
    </location>
</feature>
<feature type="region of interest" description="Disordered" evidence="1">
    <location>
        <begin position="304"/>
        <end position="323"/>
    </location>
</feature>
<protein>
    <submittedName>
        <fullName evidence="3">Uncharacterized protein</fullName>
    </submittedName>
</protein>
<evidence type="ECO:0000256" key="1">
    <source>
        <dbReference type="SAM" id="MobiDB-lite"/>
    </source>
</evidence>
<sequence length="514" mass="53372">MNTFSRRNTPNATTPIHLTAPVTCQPLNVTWQHVGTPPYTVMVTVEQWTTDILQLPDSYLDGINANDTILYQHQIPSYNGNDGPTNPNLIVSVTDASGRMSNSSALLPVSTGTGSCAEAGGGVDFYILIADGSTPSQCRPWSLAWQHLDSNPQGLVPPLSIFLIPSQEPPIAIRVPDSITKLRANGSVIDGSYAFTLPIRGQKRFLTTMSDRGPLGSGGVLGVTNPASDESSPDDCLSVSGMNKYARTLPNPTRTLDERPAIMPIINGSAKGIPVILSGVGPSATIGYVAYGIADSGAQTILDDNSGPANANAPGGGRGNGGGGGRIGGPLHIGGLIGVVLGAGIFAGALLATLAWLFIRARRKERRKRERQMRASAEMARSVAAAGKDHHHSGHGGGGGNSPAIGPAPLYHENGHGNGNGRGSANGTPQTEMRQMFSDAPAPTEELSPSSGAGGGFMSRLRPGRRTNHEMNNTDSFHSLQPLDPSSASAGMGMGIYHAGSIASMTNTTAPRTP</sequence>
<feature type="region of interest" description="Disordered" evidence="1">
    <location>
        <begin position="369"/>
        <end position="461"/>
    </location>
</feature>
<evidence type="ECO:0000313" key="3">
    <source>
        <dbReference type="EMBL" id="CAD6960415.1"/>
    </source>
</evidence>
<dbReference type="Proteomes" id="UP000836404">
    <property type="component" value="Unassembled WGS sequence"/>
</dbReference>
<feature type="non-terminal residue" evidence="3">
    <location>
        <position position="514"/>
    </location>
</feature>
<dbReference type="EMBL" id="CAJHJF010007002">
    <property type="protein sequence ID" value="CAD6960415.1"/>
    <property type="molecule type" value="Genomic_DNA"/>
</dbReference>